<sequence length="133" mass="14573">MLKVRQIDLGTERYGDGYECTVTFQVGDHVYNTVKVKLIPEATREIVDNIVEHAVEMLKITTDSVPVAGEQVILPLIDESPAPEFAEVDEPTGLGPDVDTLAPTEADFIPADVLRESGSDLGDPDEFKPEETF</sequence>
<proteinExistence type="predicted"/>
<dbReference type="AlphaFoldDB" id="A0A4V3QXA4"/>
<dbReference type="RefSeq" id="WP_135981815.1">
    <property type="nucleotide sequence ID" value="NZ_JAASQM010000001.1"/>
</dbReference>
<protein>
    <submittedName>
        <fullName evidence="1">Uncharacterized protein</fullName>
    </submittedName>
</protein>
<dbReference type="EMBL" id="SRXU01000001">
    <property type="protein sequence ID" value="TGX45722.1"/>
    <property type="molecule type" value="Genomic_DNA"/>
</dbReference>
<keyword evidence="2" id="KW-1185">Reference proteome</keyword>
<organism evidence="1 2">
    <name type="scientific">Sphingomonas naasensis</name>
    <dbReference type="NCBI Taxonomy" id="1344951"/>
    <lineage>
        <taxon>Bacteria</taxon>
        <taxon>Pseudomonadati</taxon>
        <taxon>Pseudomonadota</taxon>
        <taxon>Alphaproteobacteria</taxon>
        <taxon>Sphingomonadales</taxon>
        <taxon>Sphingomonadaceae</taxon>
        <taxon>Sphingomonas</taxon>
    </lineage>
</organism>
<comment type="caution">
    <text evidence="1">The sequence shown here is derived from an EMBL/GenBank/DDBJ whole genome shotgun (WGS) entry which is preliminary data.</text>
</comment>
<dbReference type="OrthoDB" id="9973625at2"/>
<accession>A0A4V3QXA4</accession>
<evidence type="ECO:0000313" key="2">
    <source>
        <dbReference type="Proteomes" id="UP000309848"/>
    </source>
</evidence>
<reference evidence="1 2" key="1">
    <citation type="submission" date="2019-04" db="EMBL/GenBank/DDBJ databases">
        <title>Sphingomonas psychrotolerans sp. nov., isolated from soil in the Tianshan Mountains, Xinjiang, China.</title>
        <authorList>
            <person name="Luo Y."/>
            <person name="Sheng H."/>
        </authorList>
    </citation>
    <scope>NUCLEOTIDE SEQUENCE [LARGE SCALE GENOMIC DNA]</scope>
    <source>
        <strain evidence="1 2">KIS18-15</strain>
    </source>
</reference>
<evidence type="ECO:0000313" key="1">
    <source>
        <dbReference type="EMBL" id="TGX45722.1"/>
    </source>
</evidence>
<gene>
    <name evidence="1" type="ORF">E5A74_00630</name>
</gene>
<name>A0A4V3QXA4_9SPHN</name>
<dbReference type="Proteomes" id="UP000309848">
    <property type="component" value="Unassembled WGS sequence"/>
</dbReference>